<dbReference type="EMBL" id="PKMF04000446">
    <property type="protein sequence ID" value="KAK7831295.1"/>
    <property type="molecule type" value="Genomic_DNA"/>
</dbReference>
<evidence type="ECO:0000313" key="3">
    <source>
        <dbReference type="Proteomes" id="UP000237347"/>
    </source>
</evidence>
<dbReference type="Pfam" id="PF21889">
    <property type="entry name" value="TPR1-like_2nd"/>
    <property type="match status" value="1"/>
</dbReference>
<dbReference type="InterPro" id="IPR027728">
    <property type="entry name" value="Topless_fam"/>
</dbReference>
<dbReference type="PANTHER" id="PTHR44083:SF30">
    <property type="entry name" value="TOPLESS-LIKE PROTEIN"/>
    <property type="match status" value="1"/>
</dbReference>
<reference evidence="2 3" key="1">
    <citation type="journal article" date="2018" name="Sci. Data">
        <title>The draft genome sequence of cork oak.</title>
        <authorList>
            <person name="Ramos A.M."/>
            <person name="Usie A."/>
            <person name="Barbosa P."/>
            <person name="Barros P.M."/>
            <person name="Capote T."/>
            <person name="Chaves I."/>
            <person name="Simoes F."/>
            <person name="Abreu I."/>
            <person name="Carrasquinho I."/>
            <person name="Faro C."/>
            <person name="Guimaraes J.B."/>
            <person name="Mendonca D."/>
            <person name="Nobrega F."/>
            <person name="Rodrigues L."/>
            <person name="Saibo N.J.M."/>
            <person name="Varela M.C."/>
            <person name="Egas C."/>
            <person name="Matos J."/>
            <person name="Miguel C.M."/>
            <person name="Oliveira M.M."/>
            <person name="Ricardo C.P."/>
            <person name="Goncalves S."/>
        </authorList>
    </citation>
    <scope>NUCLEOTIDE SEQUENCE [LARGE SCALE GENOMIC DNA]</scope>
    <source>
        <strain evidence="3">cv. HL8</strain>
    </source>
</reference>
<feature type="domain" description="TPR1-like CTLH-containing" evidence="1">
    <location>
        <begin position="1"/>
        <end position="85"/>
    </location>
</feature>
<dbReference type="Proteomes" id="UP000237347">
    <property type="component" value="Unassembled WGS sequence"/>
</dbReference>
<name>A0AAW0JXX4_QUESU</name>
<sequence>MKYLEDMVLRGKWDETERYLSGFTHFSCNTISNVCLWIRAQEYFEAIENDDSDKASGILMNNLKVLASRRKGLFESMEQLFKSENKKYDLITSFDFRFGDYRCSD</sequence>
<accession>A0AAW0JXX4</accession>
<evidence type="ECO:0000259" key="1">
    <source>
        <dbReference type="Pfam" id="PF21889"/>
    </source>
</evidence>
<proteinExistence type="predicted"/>
<dbReference type="InterPro" id="IPR054080">
    <property type="entry name" value="TPR1-like_2nd"/>
</dbReference>
<dbReference type="AlphaFoldDB" id="A0AAW0JXX4"/>
<dbReference type="PANTHER" id="PTHR44083">
    <property type="entry name" value="TOPLESS-RELATED PROTEIN 1-RELATED"/>
    <property type="match status" value="1"/>
</dbReference>
<comment type="caution">
    <text evidence="2">The sequence shown here is derived from an EMBL/GenBank/DDBJ whole genome shotgun (WGS) entry which is preliminary data.</text>
</comment>
<dbReference type="GO" id="GO:0006355">
    <property type="term" value="P:regulation of DNA-templated transcription"/>
    <property type="evidence" value="ECO:0007669"/>
    <property type="project" value="InterPro"/>
</dbReference>
<gene>
    <name evidence="2" type="primary">TPL_0</name>
    <name evidence="2" type="ORF">CFP56_027495</name>
</gene>
<organism evidence="2 3">
    <name type="scientific">Quercus suber</name>
    <name type="common">Cork oak</name>
    <dbReference type="NCBI Taxonomy" id="58331"/>
    <lineage>
        <taxon>Eukaryota</taxon>
        <taxon>Viridiplantae</taxon>
        <taxon>Streptophyta</taxon>
        <taxon>Embryophyta</taxon>
        <taxon>Tracheophyta</taxon>
        <taxon>Spermatophyta</taxon>
        <taxon>Magnoliopsida</taxon>
        <taxon>eudicotyledons</taxon>
        <taxon>Gunneridae</taxon>
        <taxon>Pentapetalae</taxon>
        <taxon>rosids</taxon>
        <taxon>fabids</taxon>
        <taxon>Fagales</taxon>
        <taxon>Fagaceae</taxon>
        <taxon>Quercus</taxon>
    </lineage>
</organism>
<keyword evidence="3" id="KW-1185">Reference proteome</keyword>
<protein>
    <submittedName>
        <fullName evidence="2">Protein topless</fullName>
    </submittedName>
</protein>
<evidence type="ECO:0000313" key="2">
    <source>
        <dbReference type="EMBL" id="KAK7831295.1"/>
    </source>
</evidence>